<organism evidence="3 4">
    <name type="scientific">Gonapodya prolifera (strain JEL478)</name>
    <name type="common">Monoblepharis prolifera</name>
    <dbReference type="NCBI Taxonomy" id="1344416"/>
    <lineage>
        <taxon>Eukaryota</taxon>
        <taxon>Fungi</taxon>
        <taxon>Fungi incertae sedis</taxon>
        <taxon>Chytridiomycota</taxon>
        <taxon>Chytridiomycota incertae sedis</taxon>
        <taxon>Monoblepharidomycetes</taxon>
        <taxon>Monoblepharidales</taxon>
        <taxon>Gonapodyaceae</taxon>
        <taxon>Gonapodya</taxon>
    </lineage>
</organism>
<keyword evidence="2" id="KW-1133">Transmembrane helix</keyword>
<protein>
    <submittedName>
        <fullName evidence="3">Uncharacterized protein</fullName>
    </submittedName>
</protein>
<evidence type="ECO:0000256" key="1">
    <source>
        <dbReference type="SAM" id="MobiDB-lite"/>
    </source>
</evidence>
<keyword evidence="4" id="KW-1185">Reference proteome</keyword>
<dbReference type="AlphaFoldDB" id="A0A139AC71"/>
<name>A0A139AC71_GONPJ</name>
<sequence>MPGGAPATGAGRYRGLIRFLAIDPETFPLAGVVGLMFASAGFILGRKFAASPSGAQISASPAQSHPTLNTNGGPNAGKM</sequence>
<dbReference type="EMBL" id="KQ965769">
    <property type="protein sequence ID" value="KXS14406.1"/>
    <property type="molecule type" value="Genomic_DNA"/>
</dbReference>
<proteinExistence type="predicted"/>
<keyword evidence="2" id="KW-0812">Transmembrane</keyword>
<accession>A0A139AC71</accession>
<gene>
    <name evidence="3" type="ORF">M427DRAFT_135779</name>
</gene>
<feature type="transmembrane region" description="Helical" evidence="2">
    <location>
        <begin position="26"/>
        <end position="44"/>
    </location>
</feature>
<keyword evidence="2" id="KW-0472">Membrane</keyword>
<dbReference type="Proteomes" id="UP000070544">
    <property type="component" value="Unassembled WGS sequence"/>
</dbReference>
<feature type="compositionally biased region" description="Polar residues" evidence="1">
    <location>
        <begin position="55"/>
        <end position="73"/>
    </location>
</feature>
<evidence type="ECO:0000313" key="3">
    <source>
        <dbReference type="EMBL" id="KXS14406.1"/>
    </source>
</evidence>
<evidence type="ECO:0000313" key="4">
    <source>
        <dbReference type="Proteomes" id="UP000070544"/>
    </source>
</evidence>
<reference evidence="3 4" key="1">
    <citation type="journal article" date="2015" name="Genome Biol. Evol.">
        <title>Phylogenomic analyses indicate that early fungi evolved digesting cell walls of algal ancestors of land plants.</title>
        <authorList>
            <person name="Chang Y."/>
            <person name="Wang S."/>
            <person name="Sekimoto S."/>
            <person name="Aerts A.L."/>
            <person name="Choi C."/>
            <person name="Clum A."/>
            <person name="LaButti K.M."/>
            <person name="Lindquist E.A."/>
            <person name="Yee Ngan C."/>
            <person name="Ohm R.A."/>
            <person name="Salamov A.A."/>
            <person name="Grigoriev I.V."/>
            <person name="Spatafora J.W."/>
            <person name="Berbee M.L."/>
        </authorList>
    </citation>
    <scope>NUCLEOTIDE SEQUENCE [LARGE SCALE GENOMIC DNA]</scope>
    <source>
        <strain evidence="3 4">JEL478</strain>
    </source>
</reference>
<evidence type="ECO:0000256" key="2">
    <source>
        <dbReference type="SAM" id="Phobius"/>
    </source>
</evidence>
<feature type="region of interest" description="Disordered" evidence="1">
    <location>
        <begin position="55"/>
        <end position="79"/>
    </location>
</feature>
<dbReference type="OrthoDB" id="3141857at2759"/>